<dbReference type="Proteomes" id="UP001153050">
    <property type="component" value="Unassembled WGS sequence"/>
</dbReference>
<accession>A0ABN8KCB9</accession>
<proteinExistence type="predicted"/>
<gene>
    <name evidence="2" type="ORF">MES5069_520064</name>
</gene>
<evidence type="ECO:0000313" key="2">
    <source>
        <dbReference type="EMBL" id="CAH2406322.1"/>
    </source>
</evidence>
<protein>
    <recommendedName>
        <fullName evidence="4">DUF982 domain-containing protein</fullName>
    </recommendedName>
</protein>
<feature type="region of interest" description="Disordered" evidence="1">
    <location>
        <begin position="111"/>
        <end position="130"/>
    </location>
</feature>
<feature type="compositionally biased region" description="Basic and acidic residues" evidence="1">
    <location>
        <begin position="121"/>
        <end position="130"/>
    </location>
</feature>
<evidence type="ECO:0008006" key="4">
    <source>
        <dbReference type="Google" id="ProtNLM"/>
    </source>
</evidence>
<evidence type="ECO:0000256" key="1">
    <source>
        <dbReference type="SAM" id="MobiDB-lite"/>
    </source>
</evidence>
<comment type="caution">
    <text evidence="2">The sequence shown here is derived from an EMBL/GenBank/DDBJ whole genome shotgun (WGS) entry which is preliminary data.</text>
</comment>
<sequence>MDALTLRLFDGDRMGVDLGLIFELRLGVRHNRFAAEFRRFCELAIASRSARSFSGTAPIVRTNGYSGSGKRPKPAGVRLEMTSWLKELSHHDDKIIFLAAVAIGMCSATGGRKPLSRPPHHHEAAAHLSL</sequence>
<organism evidence="2 3">
    <name type="scientific">Mesorhizobium escarrei</name>
    <dbReference type="NCBI Taxonomy" id="666018"/>
    <lineage>
        <taxon>Bacteria</taxon>
        <taxon>Pseudomonadati</taxon>
        <taxon>Pseudomonadota</taxon>
        <taxon>Alphaproteobacteria</taxon>
        <taxon>Hyphomicrobiales</taxon>
        <taxon>Phyllobacteriaceae</taxon>
        <taxon>Mesorhizobium</taxon>
    </lineage>
</organism>
<reference evidence="2 3" key="1">
    <citation type="submission" date="2022-03" db="EMBL/GenBank/DDBJ databases">
        <authorList>
            <person name="Brunel B."/>
        </authorList>
    </citation>
    <scope>NUCLEOTIDE SEQUENCE [LARGE SCALE GENOMIC DNA]</scope>
    <source>
        <strain evidence="2">STM5069sample</strain>
    </source>
</reference>
<dbReference type="EMBL" id="CAKXZT010000149">
    <property type="protein sequence ID" value="CAH2406322.1"/>
    <property type="molecule type" value="Genomic_DNA"/>
</dbReference>
<evidence type="ECO:0000313" key="3">
    <source>
        <dbReference type="Proteomes" id="UP001153050"/>
    </source>
</evidence>
<name>A0ABN8KCB9_9HYPH</name>
<keyword evidence="3" id="KW-1185">Reference proteome</keyword>